<evidence type="ECO:0000256" key="1">
    <source>
        <dbReference type="SAM" id="Phobius"/>
    </source>
</evidence>
<accession>A0A9P5NMR1</accession>
<sequence>MDVELWDEGETIKCLRLLPFLRTLVIEVYRPALKYHDDRDLLGDLFTGAMRDWTLLRGIILLFLAIVEERWMKARRRRPFKVGITNIMKKEEEEQRELAGLAGLLVLKQDGLGLTLD</sequence>
<dbReference type="EMBL" id="JADNYJ010000053">
    <property type="protein sequence ID" value="KAF8899517.1"/>
    <property type="molecule type" value="Genomic_DNA"/>
</dbReference>
<gene>
    <name evidence="2" type="ORF">CPB84DRAFT_1747867</name>
</gene>
<evidence type="ECO:0000313" key="3">
    <source>
        <dbReference type="Proteomes" id="UP000724874"/>
    </source>
</evidence>
<keyword evidence="1" id="KW-1133">Transmembrane helix</keyword>
<feature type="transmembrane region" description="Helical" evidence="1">
    <location>
        <begin position="53"/>
        <end position="71"/>
    </location>
</feature>
<evidence type="ECO:0000313" key="2">
    <source>
        <dbReference type="EMBL" id="KAF8899517.1"/>
    </source>
</evidence>
<dbReference type="AlphaFoldDB" id="A0A9P5NMR1"/>
<name>A0A9P5NMR1_GYMJU</name>
<keyword evidence="3" id="KW-1185">Reference proteome</keyword>
<reference evidence="2" key="1">
    <citation type="submission" date="2020-11" db="EMBL/GenBank/DDBJ databases">
        <authorList>
            <consortium name="DOE Joint Genome Institute"/>
            <person name="Ahrendt S."/>
            <person name="Riley R."/>
            <person name="Andreopoulos W."/>
            <person name="LaButti K."/>
            <person name="Pangilinan J."/>
            <person name="Ruiz-duenas F.J."/>
            <person name="Barrasa J.M."/>
            <person name="Sanchez-Garcia M."/>
            <person name="Camarero S."/>
            <person name="Miyauchi S."/>
            <person name="Serrano A."/>
            <person name="Linde D."/>
            <person name="Babiker R."/>
            <person name="Drula E."/>
            <person name="Ayuso-Fernandez I."/>
            <person name="Pacheco R."/>
            <person name="Padilla G."/>
            <person name="Ferreira P."/>
            <person name="Barriuso J."/>
            <person name="Kellner H."/>
            <person name="Castanera R."/>
            <person name="Alfaro M."/>
            <person name="Ramirez L."/>
            <person name="Pisabarro A.G."/>
            <person name="Kuo A."/>
            <person name="Tritt A."/>
            <person name="Lipzen A."/>
            <person name="He G."/>
            <person name="Yan M."/>
            <person name="Ng V."/>
            <person name="Cullen D."/>
            <person name="Martin F."/>
            <person name="Rosso M.-N."/>
            <person name="Henrissat B."/>
            <person name="Hibbett D."/>
            <person name="Martinez A.T."/>
            <person name="Grigoriev I.V."/>
        </authorList>
    </citation>
    <scope>NUCLEOTIDE SEQUENCE</scope>
    <source>
        <strain evidence="2">AH 44721</strain>
    </source>
</reference>
<keyword evidence="1" id="KW-0472">Membrane</keyword>
<proteinExistence type="predicted"/>
<protein>
    <submittedName>
        <fullName evidence="2">Uncharacterized protein</fullName>
    </submittedName>
</protein>
<comment type="caution">
    <text evidence="2">The sequence shown here is derived from an EMBL/GenBank/DDBJ whole genome shotgun (WGS) entry which is preliminary data.</text>
</comment>
<dbReference type="Proteomes" id="UP000724874">
    <property type="component" value="Unassembled WGS sequence"/>
</dbReference>
<organism evidence="2 3">
    <name type="scientific">Gymnopilus junonius</name>
    <name type="common">Spectacular rustgill mushroom</name>
    <name type="synonym">Gymnopilus spectabilis subsp. junonius</name>
    <dbReference type="NCBI Taxonomy" id="109634"/>
    <lineage>
        <taxon>Eukaryota</taxon>
        <taxon>Fungi</taxon>
        <taxon>Dikarya</taxon>
        <taxon>Basidiomycota</taxon>
        <taxon>Agaricomycotina</taxon>
        <taxon>Agaricomycetes</taxon>
        <taxon>Agaricomycetidae</taxon>
        <taxon>Agaricales</taxon>
        <taxon>Agaricineae</taxon>
        <taxon>Hymenogastraceae</taxon>
        <taxon>Gymnopilus</taxon>
    </lineage>
</organism>
<keyword evidence="1" id="KW-0812">Transmembrane</keyword>